<dbReference type="CDD" id="cd02869">
    <property type="entry name" value="PseudoU_synth_RluA_like"/>
    <property type="match status" value="1"/>
</dbReference>
<dbReference type="Proteomes" id="UP000199600">
    <property type="component" value="Unassembled WGS sequence"/>
</dbReference>
<dbReference type="Pfam" id="PF00849">
    <property type="entry name" value="PseudoU_synth_2"/>
    <property type="match status" value="1"/>
</dbReference>
<evidence type="ECO:0000259" key="1">
    <source>
        <dbReference type="Pfam" id="PF00849"/>
    </source>
</evidence>
<dbReference type="GO" id="GO:0000455">
    <property type="term" value="P:enzyme-directed rRNA pseudouridine synthesis"/>
    <property type="evidence" value="ECO:0007669"/>
    <property type="project" value="TreeGrafter"/>
</dbReference>
<dbReference type="EMBL" id="FLQY01000054">
    <property type="protein sequence ID" value="SBT05226.1"/>
    <property type="molecule type" value="Genomic_DNA"/>
</dbReference>
<reference evidence="2 3" key="1">
    <citation type="submission" date="2016-06" db="EMBL/GenBank/DDBJ databases">
        <authorList>
            <person name="Kjaerup R.B."/>
            <person name="Dalgaard T.S."/>
            <person name="Juul-Madsen H.R."/>
        </authorList>
    </citation>
    <scope>NUCLEOTIDE SEQUENCE [LARGE SCALE GENOMIC DNA]</scope>
    <source>
        <strain evidence="2">2</strain>
    </source>
</reference>
<accession>A0A1A8XKL7</accession>
<name>A0A1A8XKL7_9RHOO</name>
<dbReference type="SUPFAM" id="SSF55120">
    <property type="entry name" value="Pseudouridine synthase"/>
    <property type="match status" value="1"/>
</dbReference>
<dbReference type="Gene3D" id="3.30.2350.10">
    <property type="entry name" value="Pseudouridine synthase"/>
    <property type="match status" value="1"/>
</dbReference>
<dbReference type="InterPro" id="IPR006145">
    <property type="entry name" value="PsdUridine_synth_RsuA/RluA"/>
</dbReference>
<feature type="domain" description="Pseudouridine synthase RsuA/RluA-like" evidence="1">
    <location>
        <begin position="2"/>
        <end position="112"/>
    </location>
</feature>
<protein>
    <submittedName>
        <fullName evidence="2">Pseudouridine synthase for 23S rRNA (Position 746) and tRNAphe(Position 32)</fullName>
        <ecNumber evidence="2">4.2.1.70</ecNumber>
    </submittedName>
</protein>
<dbReference type="GO" id="GO:0009982">
    <property type="term" value="F:pseudouridine synthase activity"/>
    <property type="evidence" value="ECO:0007669"/>
    <property type="project" value="InterPro"/>
</dbReference>
<dbReference type="GO" id="GO:0140098">
    <property type="term" value="F:catalytic activity, acting on RNA"/>
    <property type="evidence" value="ECO:0007669"/>
    <property type="project" value="UniProtKB-ARBA"/>
</dbReference>
<dbReference type="PANTHER" id="PTHR21600:SF89">
    <property type="entry name" value="RIBOSOMAL LARGE SUBUNIT PSEUDOURIDINE SYNTHASE A"/>
    <property type="match status" value="1"/>
</dbReference>
<organism evidence="2 3">
    <name type="scientific">Candidatus Propionivibrio aalborgensis</name>
    <dbReference type="NCBI Taxonomy" id="1860101"/>
    <lineage>
        <taxon>Bacteria</taxon>
        <taxon>Pseudomonadati</taxon>
        <taxon>Pseudomonadota</taxon>
        <taxon>Betaproteobacteria</taxon>
        <taxon>Rhodocyclales</taxon>
        <taxon>Rhodocyclaceae</taxon>
        <taxon>Propionivibrio</taxon>
    </lineage>
</organism>
<sequence length="161" mass="18221">MHRLDFDTSGLLVLARGKEMHRRLSILFQNRQVEKRYMAVVHGELAEASGEVCLPLIVDWPNRPLHKVDFETGKPSLTLYRVLSYNSAEQSSRLELVPETGRTHQLRVHMQALGHPILGDSLYADPVARGKADRLLLHAEYLAFPHPVNGERLSFTSTAPF</sequence>
<evidence type="ECO:0000313" key="2">
    <source>
        <dbReference type="EMBL" id="SBT05226.1"/>
    </source>
</evidence>
<keyword evidence="2" id="KW-0456">Lyase</keyword>
<dbReference type="GO" id="GO:0003723">
    <property type="term" value="F:RNA binding"/>
    <property type="evidence" value="ECO:0007669"/>
    <property type="project" value="InterPro"/>
</dbReference>
<gene>
    <name evidence="2" type="ORF">PROAA_1470001</name>
</gene>
<dbReference type="EC" id="4.2.1.70" evidence="2"/>
<dbReference type="GO" id="GO:0004730">
    <property type="term" value="F:pseudouridylate synthase activity"/>
    <property type="evidence" value="ECO:0007669"/>
    <property type="project" value="UniProtKB-EC"/>
</dbReference>
<evidence type="ECO:0000313" key="3">
    <source>
        <dbReference type="Proteomes" id="UP000199600"/>
    </source>
</evidence>
<dbReference type="InterPro" id="IPR020103">
    <property type="entry name" value="PsdUridine_synth_cat_dom_sf"/>
</dbReference>
<proteinExistence type="predicted"/>
<dbReference type="PANTHER" id="PTHR21600">
    <property type="entry name" value="MITOCHONDRIAL RNA PSEUDOURIDINE SYNTHASE"/>
    <property type="match status" value="1"/>
</dbReference>
<keyword evidence="3" id="KW-1185">Reference proteome</keyword>
<dbReference type="InterPro" id="IPR050188">
    <property type="entry name" value="RluA_PseudoU_synthase"/>
</dbReference>
<dbReference type="AlphaFoldDB" id="A0A1A8XKL7"/>